<reference evidence="3 4" key="1">
    <citation type="journal article" date="2019" name="Nat. Med.">
        <title>A library of human gut bacterial isolates paired with longitudinal multiomics data enables mechanistic microbiome research.</title>
        <authorList>
            <person name="Poyet M."/>
            <person name="Groussin M."/>
            <person name="Gibbons S.M."/>
            <person name="Avila-Pacheco J."/>
            <person name="Jiang X."/>
            <person name="Kearney S.M."/>
            <person name="Perrotta A.R."/>
            <person name="Berdy B."/>
            <person name="Zhao S."/>
            <person name="Lieberman T.D."/>
            <person name="Swanson P.K."/>
            <person name="Smith M."/>
            <person name="Roesemann S."/>
            <person name="Alexander J.E."/>
            <person name="Rich S.A."/>
            <person name="Livny J."/>
            <person name="Vlamakis H."/>
            <person name="Clish C."/>
            <person name="Bullock K."/>
            <person name="Deik A."/>
            <person name="Scott J."/>
            <person name="Pierce K.A."/>
            <person name="Xavier R.J."/>
            <person name="Alm E.J."/>
        </authorList>
    </citation>
    <scope>NUCLEOTIDE SEQUENCE [LARGE SCALE GENOMIC DNA]</scope>
    <source>
        <strain evidence="3 4">BIOML-A31</strain>
    </source>
</reference>
<dbReference type="PANTHER" id="PTHR30349">
    <property type="entry name" value="PHAGE INTEGRASE-RELATED"/>
    <property type="match status" value="1"/>
</dbReference>
<protein>
    <submittedName>
        <fullName evidence="3">Tyrosine-type recombinase/integrase</fullName>
    </submittedName>
</protein>
<accession>A0A6L3KSX9</accession>
<organism evidence="3 4">
    <name type="scientific">Bacteroides caccae</name>
    <dbReference type="NCBI Taxonomy" id="47678"/>
    <lineage>
        <taxon>Bacteria</taxon>
        <taxon>Pseudomonadati</taxon>
        <taxon>Bacteroidota</taxon>
        <taxon>Bacteroidia</taxon>
        <taxon>Bacteroidales</taxon>
        <taxon>Bacteroidaceae</taxon>
        <taxon>Bacteroides</taxon>
    </lineage>
</organism>
<keyword evidence="1" id="KW-0233">DNA recombination</keyword>
<dbReference type="InterPro" id="IPR013762">
    <property type="entry name" value="Integrase-like_cat_sf"/>
</dbReference>
<evidence type="ECO:0000256" key="1">
    <source>
        <dbReference type="ARBA" id="ARBA00023172"/>
    </source>
</evidence>
<dbReference type="GO" id="GO:0003677">
    <property type="term" value="F:DNA binding"/>
    <property type="evidence" value="ECO:0007669"/>
    <property type="project" value="InterPro"/>
</dbReference>
<dbReference type="Gene3D" id="1.10.443.10">
    <property type="entry name" value="Intergrase catalytic core"/>
    <property type="match status" value="1"/>
</dbReference>
<evidence type="ECO:0000259" key="2">
    <source>
        <dbReference type="PROSITE" id="PS51898"/>
    </source>
</evidence>
<dbReference type="InterPro" id="IPR050090">
    <property type="entry name" value="Tyrosine_recombinase_XerCD"/>
</dbReference>
<feature type="domain" description="Tyr recombinase" evidence="2">
    <location>
        <begin position="114"/>
        <end position="320"/>
    </location>
</feature>
<evidence type="ECO:0000313" key="4">
    <source>
        <dbReference type="Proteomes" id="UP000475905"/>
    </source>
</evidence>
<dbReference type="GO" id="GO:0006310">
    <property type="term" value="P:DNA recombination"/>
    <property type="evidence" value="ECO:0007669"/>
    <property type="project" value="UniProtKB-KW"/>
</dbReference>
<proteinExistence type="predicted"/>
<name>A0A6L3KSX9_9BACE</name>
<dbReference type="PANTHER" id="PTHR30349:SF64">
    <property type="entry name" value="PROPHAGE INTEGRASE INTD-RELATED"/>
    <property type="match status" value="1"/>
</dbReference>
<dbReference type="AlphaFoldDB" id="A0A6L3KSX9"/>
<sequence length="350" mass="40414">MNKMEECFMNDTIYKCLLKAEMQAFLGEVLAKGYQAKHIRSVLKEFDEFMVAHYKSMKTVTLDMYDEWFETNIRLDKHTIYQKSTVLIRFFKYLVSIGHECSIPPTPRWFRNDYIPHIYTHEEISRLLSACDSLRLKENVPSSCLMAIPAIVRTLYSTGIRIGEALSIRNIDVDFDCHCISLNKTKNGRQRLVPINESLENVLRQYISYRNKIPLDGIVSNESFLFVNGLGNKIPKCSVSRWFIIALEMAGIRYNGNGKGPRLHDLRHTAAVRAFENLVSSGKDPYSCIPQVALFLGHTSYKQSEYYLRLTAAMHPNLIKMDDSVVGDIIKINKILEYNEKQKIKEGELY</sequence>
<dbReference type="EMBL" id="VVYP01000010">
    <property type="protein sequence ID" value="KAA5463506.1"/>
    <property type="molecule type" value="Genomic_DNA"/>
</dbReference>
<dbReference type="PROSITE" id="PS51898">
    <property type="entry name" value="TYR_RECOMBINASE"/>
    <property type="match status" value="1"/>
</dbReference>
<dbReference type="InterPro" id="IPR002104">
    <property type="entry name" value="Integrase_catalytic"/>
</dbReference>
<dbReference type="Proteomes" id="UP000475905">
    <property type="component" value="Unassembled WGS sequence"/>
</dbReference>
<dbReference type="Pfam" id="PF00589">
    <property type="entry name" value="Phage_integrase"/>
    <property type="match status" value="1"/>
</dbReference>
<dbReference type="InterPro" id="IPR011010">
    <property type="entry name" value="DNA_brk_join_enz"/>
</dbReference>
<comment type="caution">
    <text evidence="3">The sequence shown here is derived from an EMBL/GenBank/DDBJ whole genome shotgun (WGS) entry which is preliminary data.</text>
</comment>
<evidence type="ECO:0000313" key="3">
    <source>
        <dbReference type="EMBL" id="KAA5463506.1"/>
    </source>
</evidence>
<dbReference type="SUPFAM" id="SSF56349">
    <property type="entry name" value="DNA breaking-rejoining enzymes"/>
    <property type="match status" value="1"/>
</dbReference>
<gene>
    <name evidence="3" type="ORF">F2Y36_09470</name>
</gene>
<dbReference type="GO" id="GO:0015074">
    <property type="term" value="P:DNA integration"/>
    <property type="evidence" value="ECO:0007669"/>
    <property type="project" value="InterPro"/>
</dbReference>